<sequence>MFKQKYIFYVVLLITLAIGCSKNKDADKVTGTEQTPGDPVLKRILKEGYTQKEIVELKDRYIVQGDIIFFKGVKDYQEGPTTEQARSPYLIAPAYRNISIYLNAGSFSSINLSTILDNVIAAYNAVGSGIQMTRTYTASAADITVVQNSGIGTSVCGQSGFPYATGKAFNTVYISENTLLTYSITSTSQLTLLVAHELGHCLGLRHTNWQPQGESAAIPIPSTPSSDGASVMNGSTCGNTWSGFSAYDQIALKSLYPVTLGGSNVLNPGDQLTQGQLIRSTDGRFIVVMQGDGNLVLYYYNVPLWSSVTCCNSAINRAIMQGDGNLVLYDTGNAAHWSSNTHGYDGSYAVIQDDGNFVIYQGSTPRWSSNTSGY</sequence>
<dbReference type="PROSITE" id="PS50927">
    <property type="entry name" value="BULB_LECTIN"/>
    <property type="match status" value="1"/>
</dbReference>
<accession>A0A6N8JED0</accession>
<dbReference type="AlphaFoldDB" id="A0A6N8JED0"/>
<dbReference type="EMBL" id="WRXO01000005">
    <property type="protein sequence ID" value="MVT42821.1"/>
    <property type="molecule type" value="Genomic_DNA"/>
</dbReference>
<dbReference type="InterPro" id="IPR001480">
    <property type="entry name" value="Bulb-type_lectin_dom"/>
</dbReference>
<dbReference type="SUPFAM" id="SSF51110">
    <property type="entry name" value="alpha-D-mannose-specific plant lectins"/>
    <property type="match status" value="1"/>
</dbReference>
<organism evidence="2 3">
    <name type="scientific">Chitinophaga oryziterrae</name>
    <dbReference type="NCBI Taxonomy" id="1031224"/>
    <lineage>
        <taxon>Bacteria</taxon>
        <taxon>Pseudomonadati</taxon>
        <taxon>Bacteroidota</taxon>
        <taxon>Chitinophagia</taxon>
        <taxon>Chitinophagales</taxon>
        <taxon>Chitinophagaceae</taxon>
        <taxon>Chitinophaga</taxon>
    </lineage>
</organism>
<dbReference type="RefSeq" id="WP_157301420.1">
    <property type="nucleotide sequence ID" value="NZ_BAAAZB010000002.1"/>
</dbReference>
<proteinExistence type="predicted"/>
<dbReference type="Gene3D" id="3.40.390.10">
    <property type="entry name" value="Collagenase (Catalytic Domain)"/>
    <property type="match status" value="1"/>
</dbReference>
<dbReference type="OrthoDB" id="626541at2"/>
<dbReference type="SUPFAM" id="SSF55486">
    <property type="entry name" value="Metalloproteases ('zincins'), catalytic domain"/>
    <property type="match status" value="1"/>
</dbReference>
<dbReference type="Pfam" id="PF12388">
    <property type="entry name" value="Peptidase_M57"/>
    <property type="match status" value="1"/>
</dbReference>
<dbReference type="Gene3D" id="2.90.10.10">
    <property type="entry name" value="Bulb-type lectin domain"/>
    <property type="match status" value="2"/>
</dbReference>
<evidence type="ECO:0000313" key="3">
    <source>
        <dbReference type="Proteomes" id="UP000468388"/>
    </source>
</evidence>
<dbReference type="Proteomes" id="UP000468388">
    <property type="component" value="Unassembled WGS sequence"/>
</dbReference>
<dbReference type="InterPro" id="IPR036426">
    <property type="entry name" value="Bulb-type_lectin_dom_sf"/>
</dbReference>
<gene>
    <name evidence="2" type="ORF">GO495_19660</name>
</gene>
<dbReference type="SMART" id="SM00108">
    <property type="entry name" value="B_lectin"/>
    <property type="match status" value="1"/>
</dbReference>
<dbReference type="GO" id="GO:0008237">
    <property type="term" value="F:metallopeptidase activity"/>
    <property type="evidence" value="ECO:0007669"/>
    <property type="project" value="InterPro"/>
</dbReference>
<evidence type="ECO:0000313" key="2">
    <source>
        <dbReference type="EMBL" id="MVT42821.1"/>
    </source>
</evidence>
<evidence type="ECO:0000259" key="1">
    <source>
        <dbReference type="PROSITE" id="PS50927"/>
    </source>
</evidence>
<comment type="caution">
    <text evidence="2">The sequence shown here is derived from an EMBL/GenBank/DDBJ whole genome shotgun (WGS) entry which is preliminary data.</text>
</comment>
<keyword evidence="3" id="KW-1185">Reference proteome</keyword>
<dbReference type="CDD" id="cd00028">
    <property type="entry name" value="B_lectin"/>
    <property type="match status" value="1"/>
</dbReference>
<protein>
    <recommendedName>
        <fullName evidence="1">Bulb-type lectin domain-containing protein</fullName>
    </recommendedName>
</protein>
<name>A0A6N8JED0_9BACT</name>
<dbReference type="PROSITE" id="PS51257">
    <property type="entry name" value="PROKAR_LIPOPROTEIN"/>
    <property type="match status" value="1"/>
</dbReference>
<reference evidence="2 3" key="1">
    <citation type="submission" date="2019-12" db="EMBL/GenBank/DDBJ databases">
        <title>The draft genomic sequence of strain Chitinophaga oryziterrae JCM 16595.</title>
        <authorList>
            <person name="Zhang X."/>
        </authorList>
    </citation>
    <scope>NUCLEOTIDE SEQUENCE [LARGE SCALE GENOMIC DNA]</scope>
    <source>
        <strain evidence="2 3">JCM 16595</strain>
    </source>
</reference>
<feature type="domain" description="Bulb-type lectin" evidence="1">
    <location>
        <begin position="263"/>
        <end position="372"/>
    </location>
</feature>
<dbReference type="InterPro" id="IPR024653">
    <property type="entry name" value="Peptidase_M10/M27/M57"/>
</dbReference>
<dbReference type="InterPro" id="IPR024079">
    <property type="entry name" value="MetalloPept_cat_dom_sf"/>
</dbReference>